<dbReference type="AlphaFoldDB" id="A0A1E3HBI6"/>
<accession>A0A1E3HBI6</accession>
<dbReference type="InterPro" id="IPR001878">
    <property type="entry name" value="Znf_CCHC"/>
</dbReference>
<feature type="region of interest" description="Disordered" evidence="3">
    <location>
        <begin position="695"/>
        <end position="722"/>
    </location>
</feature>
<keyword evidence="6" id="KW-1185">Reference proteome</keyword>
<feature type="compositionally biased region" description="Basic and acidic residues" evidence="3">
    <location>
        <begin position="751"/>
        <end position="762"/>
    </location>
</feature>
<dbReference type="GO" id="GO:0008270">
    <property type="term" value="F:zinc ion binding"/>
    <property type="evidence" value="ECO:0007669"/>
    <property type="project" value="UniProtKB-KW"/>
</dbReference>
<name>A0A1E3HBI6_9TREE</name>
<dbReference type="GO" id="GO:0003676">
    <property type="term" value="F:nucleic acid binding"/>
    <property type="evidence" value="ECO:0007669"/>
    <property type="project" value="InterPro"/>
</dbReference>
<evidence type="ECO:0000256" key="2">
    <source>
        <dbReference type="PROSITE-ProRule" id="PRU00047"/>
    </source>
</evidence>
<feature type="region of interest" description="Disordered" evidence="3">
    <location>
        <begin position="1"/>
        <end position="101"/>
    </location>
</feature>
<feature type="domain" description="CCHC-type" evidence="4">
    <location>
        <begin position="633"/>
        <end position="648"/>
    </location>
</feature>
<proteinExistence type="predicted"/>
<feature type="compositionally biased region" description="Polar residues" evidence="3">
    <location>
        <begin position="851"/>
        <end position="877"/>
    </location>
</feature>
<keyword evidence="1" id="KW-0507">mRNA processing</keyword>
<feature type="compositionally biased region" description="Gly residues" evidence="3">
    <location>
        <begin position="347"/>
        <end position="357"/>
    </location>
</feature>
<dbReference type="Gene3D" id="4.10.60.10">
    <property type="entry name" value="Zinc finger, CCHC-type"/>
    <property type="match status" value="7"/>
</dbReference>
<dbReference type="PANTHER" id="PTHR23002">
    <property type="entry name" value="ZINC FINGER CCHC DOMAIN CONTAINING PROTEIN"/>
    <property type="match status" value="1"/>
</dbReference>
<dbReference type="RefSeq" id="XP_018989570.1">
    <property type="nucleotide sequence ID" value="XM_019141927.1"/>
</dbReference>
<feature type="domain" description="CCHC-type" evidence="4">
    <location>
        <begin position="582"/>
        <end position="597"/>
    </location>
</feature>
<feature type="domain" description="CCHC-type" evidence="4">
    <location>
        <begin position="609"/>
        <end position="624"/>
    </location>
</feature>
<dbReference type="STRING" id="1295533.A0A1E3HBI6"/>
<feature type="compositionally biased region" description="Low complexity" evidence="3">
    <location>
        <begin position="384"/>
        <end position="400"/>
    </location>
</feature>
<evidence type="ECO:0000259" key="4">
    <source>
        <dbReference type="PROSITE" id="PS50158"/>
    </source>
</evidence>
<dbReference type="Pfam" id="PF00098">
    <property type="entry name" value="zf-CCHC"/>
    <property type="match status" value="7"/>
</dbReference>
<evidence type="ECO:0000313" key="6">
    <source>
        <dbReference type="Proteomes" id="UP000094065"/>
    </source>
</evidence>
<feature type="compositionally biased region" description="Low complexity" evidence="3">
    <location>
        <begin position="228"/>
        <end position="238"/>
    </location>
</feature>
<feature type="compositionally biased region" description="Low complexity" evidence="3">
    <location>
        <begin position="434"/>
        <end position="448"/>
    </location>
</feature>
<dbReference type="InterPro" id="IPR036875">
    <property type="entry name" value="Znf_CCHC_sf"/>
</dbReference>
<keyword evidence="2" id="KW-0863">Zinc-finger</keyword>
<dbReference type="GO" id="GO:0006397">
    <property type="term" value="P:mRNA processing"/>
    <property type="evidence" value="ECO:0007669"/>
    <property type="project" value="UniProtKB-KW"/>
</dbReference>
<evidence type="ECO:0000313" key="5">
    <source>
        <dbReference type="EMBL" id="ODN73708.1"/>
    </source>
</evidence>
<reference evidence="5 6" key="1">
    <citation type="submission" date="2016-06" db="EMBL/GenBank/DDBJ databases">
        <title>Evolution of pathogenesis and genome organization in the Tremellales.</title>
        <authorList>
            <person name="Cuomo C."/>
            <person name="Litvintseva A."/>
            <person name="Heitman J."/>
            <person name="Chen Y."/>
            <person name="Sun S."/>
            <person name="Springer D."/>
            <person name="Dromer F."/>
            <person name="Young S."/>
            <person name="Zeng Q."/>
            <person name="Chapman S."/>
            <person name="Gujja S."/>
            <person name="Saif S."/>
            <person name="Birren B."/>
        </authorList>
    </citation>
    <scope>NUCLEOTIDE SEQUENCE [LARGE SCALE GENOMIC DNA]</scope>
    <source>
        <strain evidence="5 6">CBS 6039</strain>
    </source>
</reference>
<evidence type="ECO:0000256" key="3">
    <source>
        <dbReference type="SAM" id="MobiDB-lite"/>
    </source>
</evidence>
<comment type="caution">
    <text evidence="5">The sequence shown here is derived from an EMBL/GenBank/DDBJ whole genome shotgun (WGS) entry which is preliminary data.</text>
</comment>
<dbReference type="Proteomes" id="UP000094065">
    <property type="component" value="Unassembled WGS sequence"/>
</dbReference>
<feature type="domain" description="CCHC-type" evidence="4">
    <location>
        <begin position="134"/>
        <end position="148"/>
    </location>
</feature>
<feature type="compositionally biased region" description="Gly residues" evidence="3">
    <location>
        <begin position="91"/>
        <end position="101"/>
    </location>
</feature>
<feature type="region of interest" description="Disordered" evidence="3">
    <location>
        <begin position="182"/>
        <end position="541"/>
    </location>
</feature>
<dbReference type="SMART" id="SM00343">
    <property type="entry name" value="ZnF_C2HC"/>
    <property type="match status" value="7"/>
</dbReference>
<feature type="compositionally biased region" description="Low complexity" evidence="3">
    <location>
        <begin position="485"/>
        <end position="494"/>
    </location>
</feature>
<sequence>MSNEDDGGWGGPPEKVTTPSAGDADDADDWAAPIINNDTSIGWADKQHVGEGKTTGGWVERPAEDGGDNAWDDAPAQPSGGGWGDAPVSAGSGGDSQGAGGYGGGGGGGGCFKCGQDGHFARECPNAEQFGSECYRCHKRGHFARECPASGGGGGQECFKCHQVGHISRDCPSAFGARDNGYAQRGQSQQSFGGSQAGSASVQQSQPADSWGNDNAQPASGGGGGWGDSAPAQGSNDADGGGWGGDSAPAQESNDTDDGGWGSAHAAPVDWSVPPPRTYPPAKDLHLGHLDADRDGGVGIHVSSLTTGRPWEKQFVPPSADQGWAGFKKRGGSKSGSQTGRSERGSQYGGEGRGGSGAASKGGRFGGPSEGGWGGAAPQQSNDSWGAPASAPASQAPAGGESRWSAAPEPASTDSNNEDDDAGGWGATPAVIRAPSPASKPSAQQSSSFAEEPATTASVQQSTSWADDTSPEPQAEAGDAGGWGAEPASSAPAAPGGGGGWGDDTPAPSGGGGGWGDDTPASSGGGGGWGDAPAPSSGFGADSYGGGGGGGGGGGCFKCGQDGHFARECPSAGGTGRGGDGCFKCGEQGHFSRECPNGPSQGGGNGEGCFKCGEQGHFSRECPNGPGQGGSECYRCHERGHFSRECPNGGGGGGYGNSGPRYSGFGAPVTGTNSVGLPTTGEVTGWGARKAFLAENGNWPPADPGYGNGRGSNSRPGWGTSALAKEREPGYEPFANHKVELPKYKKDFMQGSEAWDHDDDHNPAIADIAQESEHDSNTGWGGRAKPAAPPVVESNWGGAPVATDDGDDDAGGWGAPTPKAGNTKLPTQDAGGWGGAAPAPAANNGGGWNDIFQQAGNQASDAQSSFGGSNSRRSTGARQPWSERRHLEQAPGGFGQ</sequence>
<organism evidence="5 6">
    <name type="scientific">Cryptococcus amylolentus CBS 6039</name>
    <dbReference type="NCBI Taxonomy" id="1295533"/>
    <lineage>
        <taxon>Eukaryota</taxon>
        <taxon>Fungi</taxon>
        <taxon>Dikarya</taxon>
        <taxon>Basidiomycota</taxon>
        <taxon>Agaricomycotina</taxon>
        <taxon>Tremellomycetes</taxon>
        <taxon>Tremellales</taxon>
        <taxon>Cryptococcaceae</taxon>
        <taxon>Cryptococcus</taxon>
    </lineage>
</organism>
<feature type="region of interest" description="Disordered" evidence="3">
    <location>
        <begin position="751"/>
        <end position="896"/>
    </location>
</feature>
<feature type="compositionally biased region" description="Basic and acidic residues" evidence="3">
    <location>
        <begin position="283"/>
        <end position="296"/>
    </location>
</feature>
<dbReference type="GeneID" id="30158560"/>
<dbReference type="SUPFAM" id="SSF57756">
    <property type="entry name" value="Retrovirus zinc finger-like domains"/>
    <property type="match status" value="4"/>
</dbReference>
<dbReference type="InterPro" id="IPR051714">
    <property type="entry name" value="Znf_CCHC_NABP"/>
</dbReference>
<keyword evidence="2" id="KW-0862">Zinc</keyword>
<feature type="domain" description="CCHC-type" evidence="4">
    <location>
        <begin position="158"/>
        <end position="173"/>
    </location>
</feature>
<keyword evidence="2" id="KW-0479">Metal-binding</keyword>
<feature type="compositionally biased region" description="Gly residues" evidence="3">
    <location>
        <begin position="363"/>
        <end position="375"/>
    </location>
</feature>
<dbReference type="EMBL" id="AWGJ01000012">
    <property type="protein sequence ID" value="ODN73708.1"/>
    <property type="molecule type" value="Genomic_DNA"/>
</dbReference>
<dbReference type="OrthoDB" id="2576435at2759"/>
<evidence type="ECO:0000256" key="1">
    <source>
        <dbReference type="ARBA" id="ARBA00022664"/>
    </source>
</evidence>
<dbReference type="PROSITE" id="PS50158">
    <property type="entry name" value="ZF_CCHC"/>
    <property type="match status" value="7"/>
</dbReference>
<gene>
    <name evidence="5" type="ORF">L202_07251</name>
</gene>
<protein>
    <recommendedName>
        <fullName evidence="4">CCHC-type domain-containing protein</fullName>
    </recommendedName>
</protein>
<feature type="domain" description="CCHC-type" evidence="4">
    <location>
        <begin position="111"/>
        <end position="126"/>
    </location>
</feature>
<feature type="domain" description="CCHC-type" evidence="4">
    <location>
        <begin position="556"/>
        <end position="571"/>
    </location>
</feature>
<feature type="compositionally biased region" description="Low complexity" evidence="3">
    <location>
        <begin position="183"/>
        <end position="208"/>
    </location>
</feature>
<feature type="compositionally biased region" description="Polar residues" evidence="3">
    <location>
        <begin position="455"/>
        <end position="467"/>
    </location>
</feature>